<evidence type="ECO:0000313" key="1">
    <source>
        <dbReference type="EMBL" id="QDV52793.1"/>
    </source>
</evidence>
<organism evidence="1 2">
    <name type="scientific">Gimesia fumaroli</name>
    <dbReference type="NCBI Taxonomy" id="2527976"/>
    <lineage>
        <taxon>Bacteria</taxon>
        <taxon>Pseudomonadati</taxon>
        <taxon>Planctomycetota</taxon>
        <taxon>Planctomycetia</taxon>
        <taxon>Planctomycetales</taxon>
        <taxon>Planctomycetaceae</taxon>
        <taxon>Gimesia</taxon>
    </lineage>
</organism>
<sequence length="78" mass="8878">MNAIPQCPDCACAMEKGFQPDNAYYRAVQSLWHPGEVEPETFFGLKVNQQNLKLDKSKIRPVIAYRCPQCGLLRSYAE</sequence>
<name>A0A518II65_9PLAN</name>
<accession>A0A518II65</accession>
<gene>
    <name evidence="1" type="ORF">Enr17x_48610</name>
</gene>
<protein>
    <submittedName>
        <fullName evidence="1">Uncharacterized protein</fullName>
    </submittedName>
</protein>
<dbReference type="Proteomes" id="UP000318313">
    <property type="component" value="Chromosome"/>
</dbReference>
<keyword evidence="2" id="KW-1185">Reference proteome</keyword>
<proteinExistence type="predicted"/>
<dbReference type="KEGG" id="gfm:Enr17x_48610"/>
<dbReference type="RefSeq" id="WP_145312070.1">
    <property type="nucleotide sequence ID" value="NZ_CP037452.1"/>
</dbReference>
<evidence type="ECO:0000313" key="2">
    <source>
        <dbReference type="Proteomes" id="UP000318313"/>
    </source>
</evidence>
<dbReference type="OrthoDB" id="7573292at2"/>
<dbReference type="EMBL" id="CP037452">
    <property type="protein sequence ID" value="QDV52793.1"/>
    <property type="molecule type" value="Genomic_DNA"/>
</dbReference>
<dbReference type="AlphaFoldDB" id="A0A518II65"/>
<reference evidence="1 2" key="1">
    <citation type="submission" date="2019-03" db="EMBL/GenBank/DDBJ databases">
        <title>Deep-cultivation of Planctomycetes and their phenomic and genomic characterization uncovers novel biology.</title>
        <authorList>
            <person name="Wiegand S."/>
            <person name="Jogler M."/>
            <person name="Boedeker C."/>
            <person name="Pinto D."/>
            <person name="Vollmers J."/>
            <person name="Rivas-Marin E."/>
            <person name="Kohn T."/>
            <person name="Peeters S.H."/>
            <person name="Heuer A."/>
            <person name="Rast P."/>
            <person name="Oberbeckmann S."/>
            <person name="Bunk B."/>
            <person name="Jeske O."/>
            <person name="Meyerdierks A."/>
            <person name="Storesund J.E."/>
            <person name="Kallscheuer N."/>
            <person name="Luecker S."/>
            <person name="Lage O.M."/>
            <person name="Pohl T."/>
            <person name="Merkel B.J."/>
            <person name="Hornburger P."/>
            <person name="Mueller R.-W."/>
            <person name="Bruemmer F."/>
            <person name="Labrenz M."/>
            <person name="Spormann A.M."/>
            <person name="Op den Camp H."/>
            <person name="Overmann J."/>
            <person name="Amann R."/>
            <person name="Jetten M.S.M."/>
            <person name="Mascher T."/>
            <person name="Medema M.H."/>
            <person name="Devos D.P."/>
            <person name="Kaster A.-K."/>
            <person name="Ovreas L."/>
            <person name="Rohde M."/>
            <person name="Galperin M.Y."/>
            <person name="Jogler C."/>
        </authorList>
    </citation>
    <scope>NUCLEOTIDE SEQUENCE [LARGE SCALE GENOMIC DNA]</scope>
    <source>
        <strain evidence="1 2">Enr17</strain>
    </source>
</reference>